<dbReference type="InterPro" id="IPR036291">
    <property type="entry name" value="NAD(P)-bd_dom_sf"/>
</dbReference>
<feature type="domain" description="Gfo/Idh/MocA-like oxidoreductase N-terminal" evidence="2">
    <location>
        <begin position="5"/>
        <end position="118"/>
    </location>
</feature>
<sequence>MPPTKIALIGCGNISKAYFEGCAHYPILDLCAVADLNVAHAQKVAAERGLTFGGSVDELLARDDIEIVVNLTIPAAHAEVNRRALAAGKHVYCEKPFALTAADTAAVVAEAAAAGLRVGSAPDTFLGAGLQTARQLIDAGAIGTPVAATGFMLCPGHESWHPSPDFYYKFGGGPMFDMGPYYLTALVHLLGPVARVSGTARQTFAERTITSQPRAGEKVAVEVPTHFSSTLEFANGPIGTLVMSFDVPKTDLPHIIIHGTAGTLRVCDPNRFDDPCFLAPAGSTDFAPVTMTHATGRARGSGVADLATALRSGRPHRANGQLAHHVVELMEAATRSGTEGKHIVIESTCPRPAALPTELPSSEFEA</sequence>
<gene>
    <name evidence="4" type="ORF">K1X11_020785</name>
</gene>
<dbReference type="PANTHER" id="PTHR43818:SF11">
    <property type="entry name" value="BCDNA.GH03377"/>
    <property type="match status" value="1"/>
</dbReference>
<dbReference type="SUPFAM" id="SSF55347">
    <property type="entry name" value="Glyceraldehyde-3-phosphate dehydrogenase-like, C-terminal domain"/>
    <property type="match status" value="1"/>
</dbReference>
<dbReference type="InterPro" id="IPR000683">
    <property type="entry name" value="Gfo/Idh/MocA-like_OxRdtase_N"/>
</dbReference>
<dbReference type="RefSeq" id="WP_221029330.1">
    <property type="nucleotide sequence ID" value="NZ_CP139781.1"/>
</dbReference>
<dbReference type="Pfam" id="PF22725">
    <property type="entry name" value="GFO_IDH_MocA_C3"/>
    <property type="match status" value="1"/>
</dbReference>
<organism evidence="4 5">
    <name type="scientific">Actomonas aquatica</name>
    <dbReference type="NCBI Taxonomy" id="2866162"/>
    <lineage>
        <taxon>Bacteria</taxon>
        <taxon>Pseudomonadati</taxon>
        <taxon>Verrucomicrobiota</taxon>
        <taxon>Opitutia</taxon>
        <taxon>Opitutales</taxon>
        <taxon>Opitutaceae</taxon>
        <taxon>Actomonas</taxon>
    </lineage>
</organism>
<keyword evidence="1" id="KW-0560">Oxidoreductase</keyword>
<accession>A0ABZ1C784</accession>
<evidence type="ECO:0000313" key="4">
    <source>
        <dbReference type="EMBL" id="WRQ87257.1"/>
    </source>
</evidence>
<dbReference type="Gene3D" id="3.30.360.10">
    <property type="entry name" value="Dihydrodipicolinate Reductase, domain 2"/>
    <property type="match status" value="1"/>
</dbReference>
<evidence type="ECO:0000256" key="1">
    <source>
        <dbReference type="ARBA" id="ARBA00023002"/>
    </source>
</evidence>
<evidence type="ECO:0000259" key="2">
    <source>
        <dbReference type="Pfam" id="PF01408"/>
    </source>
</evidence>
<dbReference type="PANTHER" id="PTHR43818">
    <property type="entry name" value="BCDNA.GH03377"/>
    <property type="match status" value="1"/>
</dbReference>
<reference evidence="4 5" key="1">
    <citation type="submission" date="2021-08" db="EMBL/GenBank/DDBJ databases">
        <authorList>
            <person name="Zhang D."/>
            <person name="Zhang A."/>
            <person name="Wang L."/>
        </authorList>
    </citation>
    <scope>NUCLEOTIDE SEQUENCE [LARGE SCALE GENOMIC DNA]</scope>
    <source>
        <strain evidence="4 5">WL0086</strain>
    </source>
</reference>
<keyword evidence="5" id="KW-1185">Reference proteome</keyword>
<dbReference type="InterPro" id="IPR050463">
    <property type="entry name" value="Gfo/Idh/MocA_oxidrdct_glycsds"/>
</dbReference>
<dbReference type="EMBL" id="CP139781">
    <property type="protein sequence ID" value="WRQ87257.1"/>
    <property type="molecule type" value="Genomic_DNA"/>
</dbReference>
<proteinExistence type="predicted"/>
<evidence type="ECO:0000313" key="5">
    <source>
        <dbReference type="Proteomes" id="UP000738431"/>
    </source>
</evidence>
<dbReference type="Pfam" id="PF01408">
    <property type="entry name" value="GFO_IDH_MocA"/>
    <property type="match status" value="1"/>
</dbReference>
<evidence type="ECO:0000259" key="3">
    <source>
        <dbReference type="Pfam" id="PF22725"/>
    </source>
</evidence>
<dbReference type="Gene3D" id="3.40.50.720">
    <property type="entry name" value="NAD(P)-binding Rossmann-like Domain"/>
    <property type="match status" value="1"/>
</dbReference>
<dbReference type="SUPFAM" id="SSF51735">
    <property type="entry name" value="NAD(P)-binding Rossmann-fold domains"/>
    <property type="match status" value="1"/>
</dbReference>
<reference evidence="4 5" key="2">
    <citation type="submission" date="2023-12" db="EMBL/GenBank/DDBJ databases">
        <title>Description of an unclassified Opitutus bacterium of Verrucomicrobiota.</title>
        <authorList>
            <person name="Zhang D.-F."/>
        </authorList>
    </citation>
    <scope>NUCLEOTIDE SEQUENCE [LARGE SCALE GENOMIC DNA]</scope>
    <source>
        <strain evidence="4 5">WL0086</strain>
    </source>
</reference>
<name>A0ABZ1C784_9BACT</name>
<dbReference type="Proteomes" id="UP000738431">
    <property type="component" value="Chromosome"/>
</dbReference>
<feature type="domain" description="GFO/IDH/MocA-like oxidoreductase" evidence="3">
    <location>
        <begin position="131"/>
        <end position="265"/>
    </location>
</feature>
<dbReference type="InterPro" id="IPR055170">
    <property type="entry name" value="GFO_IDH_MocA-like_dom"/>
</dbReference>
<protein>
    <submittedName>
        <fullName evidence="4">Gfo/Idh/MocA family oxidoreductase</fullName>
    </submittedName>
</protein>